<keyword evidence="2" id="KW-1185">Reference proteome</keyword>
<evidence type="ECO:0008006" key="3">
    <source>
        <dbReference type="Google" id="ProtNLM"/>
    </source>
</evidence>
<evidence type="ECO:0000313" key="2">
    <source>
        <dbReference type="Proteomes" id="UP001194714"/>
    </source>
</evidence>
<name>A0ABS0AZS7_9BACT</name>
<evidence type="ECO:0000313" key="1">
    <source>
        <dbReference type="EMBL" id="MBF5059454.1"/>
    </source>
</evidence>
<dbReference type="EMBL" id="JAAEJV010000023">
    <property type="protein sequence ID" value="MBF5059454.1"/>
    <property type="molecule type" value="Genomic_DNA"/>
</dbReference>
<proteinExistence type="predicted"/>
<gene>
    <name evidence="1" type="ORF">NEPTK9_000968</name>
</gene>
<dbReference type="Proteomes" id="UP001194714">
    <property type="component" value="Unassembled WGS sequence"/>
</dbReference>
<organism evidence="1 2">
    <name type="scientific">Candidatus Neptunichlamydia vexilliferae</name>
    <dbReference type="NCBI Taxonomy" id="1651774"/>
    <lineage>
        <taxon>Bacteria</taxon>
        <taxon>Pseudomonadati</taxon>
        <taxon>Chlamydiota</taxon>
        <taxon>Chlamydiia</taxon>
        <taxon>Parachlamydiales</taxon>
        <taxon>Simkaniaceae</taxon>
        <taxon>Candidatus Neptunichlamydia</taxon>
    </lineage>
</organism>
<reference evidence="1 2" key="1">
    <citation type="submission" date="2020-01" db="EMBL/GenBank/DDBJ databases">
        <title>Draft genome sequence of Cand. Neptunochlamydia vexilliferae K9.</title>
        <authorList>
            <person name="Schulz F."/>
            <person name="Koestlbacher S."/>
            <person name="Wascher F."/>
            <person name="Pizzetti I."/>
            <person name="Horn M."/>
        </authorList>
    </citation>
    <scope>NUCLEOTIDE SEQUENCE [LARGE SCALE GENOMIC DNA]</scope>
    <source>
        <strain evidence="1 2">K9</strain>
    </source>
</reference>
<sequence length="65" mass="7924">MFMVRMLIFYHNLVKLFFIEGLNAYEKFFIEKIPKLFTAGKPRVKKILTKRVLFINNLLINWFLI</sequence>
<protein>
    <recommendedName>
        <fullName evidence="3">Transposase</fullName>
    </recommendedName>
</protein>
<accession>A0ABS0AZS7</accession>
<comment type="caution">
    <text evidence="1">The sequence shown here is derived from an EMBL/GenBank/DDBJ whole genome shotgun (WGS) entry which is preliminary data.</text>
</comment>